<dbReference type="Pfam" id="PF03181">
    <property type="entry name" value="BURP"/>
    <property type="match status" value="1"/>
</dbReference>
<evidence type="ECO:0000313" key="4">
    <source>
        <dbReference type="Proteomes" id="UP000235220"/>
    </source>
</evidence>
<evidence type="ECO:0000259" key="3">
    <source>
        <dbReference type="PROSITE" id="PS51277"/>
    </source>
</evidence>
<dbReference type="RefSeq" id="XP_018849031.2">
    <property type="nucleotide sequence ID" value="XM_018993486.2"/>
</dbReference>
<protein>
    <submittedName>
        <fullName evidence="5 6">BURP domain-containing protein BNM2A-like</fullName>
    </submittedName>
</protein>
<dbReference type="Gramene" id="Jr13_07240_p1">
    <property type="protein sequence ID" value="cds.Jr13_07240_p1"/>
    <property type="gene ID" value="Jr13_07240"/>
</dbReference>
<dbReference type="PANTHER" id="PTHR31236">
    <property type="entry name" value="BURP DOMAIN PROTEIN USPL1-LIKE"/>
    <property type="match status" value="1"/>
</dbReference>
<dbReference type="InterPro" id="IPR004873">
    <property type="entry name" value="BURP_dom"/>
</dbReference>
<feature type="compositionally biased region" description="Basic and acidic residues" evidence="1">
    <location>
        <begin position="47"/>
        <end position="65"/>
    </location>
</feature>
<accession>A0A2I4GYP2</accession>
<dbReference type="InterPro" id="IPR044816">
    <property type="entry name" value="BURP"/>
</dbReference>
<feature type="region of interest" description="Disordered" evidence="1">
    <location>
        <begin position="47"/>
        <end position="72"/>
    </location>
</feature>
<gene>
    <name evidence="5 6" type="primary">LOC109012054</name>
</gene>
<name>A0A2I4GYP2_JUGRE</name>
<dbReference type="AlphaFoldDB" id="A0A2I4GYP2"/>
<dbReference type="PROSITE" id="PS51277">
    <property type="entry name" value="BURP"/>
    <property type="match status" value="1"/>
</dbReference>
<dbReference type="Proteomes" id="UP000235220">
    <property type="component" value="Chromosome 13"/>
</dbReference>
<proteinExistence type="predicted"/>
<evidence type="ECO:0000313" key="5">
    <source>
        <dbReference type="RefSeq" id="XP_018849031.2"/>
    </source>
</evidence>
<keyword evidence="4" id="KW-1185">Reference proteome</keyword>
<dbReference type="KEGG" id="jre:109012054"/>
<feature type="signal peptide" evidence="2">
    <location>
        <begin position="1"/>
        <end position="23"/>
    </location>
</feature>
<reference evidence="5 6" key="1">
    <citation type="submission" date="2025-04" db="UniProtKB">
        <authorList>
            <consortium name="RefSeq"/>
        </authorList>
    </citation>
    <scope>IDENTIFICATION</scope>
    <source>
        <tissue evidence="5 6">Leaves</tissue>
    </source>
</reference>
<sequence length="303" mass="34356">MGIGFASWSLFLIHLLIFMCVHGSGVGELTRKQYSEEIHAMDDHPVKQDHDIHDQDQGTQREHVHAHPSSHMDVMDPSSKVFFTMKDQMVGETMPIYFRKRDFSTSPRLLPREEADSIPFSLKQLPNLLEFFSFSPDSPQAKSMEYTLRQCETEPIKGETKICATSMESLLDFTRGILGSNSHFQVLTTSHLTKSNTLFQNYTFLNMPEEIPAPKMVACHNMPYPYAVFYCHSQAKETKVFKVALGGENGDMVEAVAVCHTDTSRWSHDHASFRVLGIKPGTPNVCHFFPADNLVWVPKPMSI</sequence>
<dbReference type="SMART" id="SM01045">
    <property type="entry name" value="BURP"/>
    <property type="match status" value="1"/>
</dbReference>
<evidence type="ECO:0000256" key="2">
    <source>
        <dbReference type="SAM" id="SignalP"/>
    </source>
</evidence>
<dbReference type="PANTHER" id="PTHR31236:SF32">
    <property type="entry name" value="BURP DOMAIN PROTEIN USPL1-LIKE"/>
    <property type="match status" value="1"/>
</dbReference>
<feature type="chain" id="PRO_5044574419" evidence="2">
    <location>
        <begin position="24"/>
        <end position="303"/>
    </location>
</feature>
<dbReference type="OrthoDB" id="1909293at2759"/>
<evidence type="ECO:0000256" key="1">
    <source>
        <dbReference type="SAM" id="MobiDB-lite"/>
    </source>
</evidence>
<organism evidence="4 5">
    <name type="scientific">Juglans regia</name>
    <name type="common">English walnut</name>
    <dbReference type="NCBI Taxonomy" id="51240"/>
    <lineage>
        <taxon>Eukaryota</taxon>
        <taxon>Viridiplantae</taxon>
        <taxon>Streptophyta</taxon>
        <taxon>Embryophyta</taxon>
        <taxon>Tracheophyta</taxon>
        <taxon>Spermatophyta</taxon>
        <taxon>Magnoliopsida</taxon>
        <taxon>eudicotyledons</taxon>
        <taxon>Gunneridae</taxon>
        <taxon>Pentapetalae</taxon>
        <taxon>rosids</taxon>
        <taxon>fabids</taxon>
        <taxon>Fagales</taxon>
        <taxon>Juglandaceae</taxon>
        <taxon>Juglans</taxon>
    </lineage>
</organism>
<feature type="domain" description="BURP" evidence="3">
    <location>
        <begin position="82"/>
        <end position="299"/>
    </location>
</feature>
<evidence type="ECO:0000313" key="6">
    <source>
        <dbReference type="RefSeq" id="XP_018849032.2"/>
    </source>
</evidence>
<dbReference type="GeneID" id="109012054"/>
<dbReference type="RefSeq" id="XP_018849032.2">
    <property type="nucleotide sequence ID" value="XM_018993487.2"/>
</dbReference>
<keyword evidence="2" id="KW-0732">Signal</keyword>